<evidence type="ECO:0000313" key="2">
    <source>
        <dbReference type="Proteomes" id="UP000799776"/>
    </source>
</evidence>
<keyword evidence="2" id="KW-1185">Reference proteome</keyword>
<proteinExistence type="predicted"/>
<sequence length="584" mass="66970">MSMSMSSSLSLPTPPFSSGTASSSVALSMTTSSMTVPPSFTSITPPYSTSICVSIISEGVITCLPIVSTTSPSSSGPYTPPTPPSSTATIFSILDGLGAISVQHAFIGDQFQLRTPDAATAFFHCIYVYSSCTGYVELRHGFHVCASQQHLSRFIIHASTNSFVNGNSARLVKHASANQPFHWHLLPSVHCLQRHPTGLVDWLRAHDTWYFQRFNSVFCGPTNQLFEHFHHLRSSYFVLDDSGIIHCICTYSERFIERVILRSTNSSVFDACSKYILWICAPYNHSGLIECAYSILLDHWHFLSPNIRNVDRAFNAKFLNVIPPRVYEYWLRPTNFQSVYEQRIVQCSIELWLYSSHTTFFDHASNVKLLNLFPPRVDEYWLRPAHFQSICEQWIVECSIELCLYSSCITILFTIDVLWNINAPHRNFCARYCHFNRYTFVILEYPHHQFLAFNRHVTRDLDSDDWSFYFIFCAVHTACAASDVNSQQLPNAERIFFGSKLLLGHIDSNDRLDFLFRGLLFCSDWLFFHVILNGEQHHWKLHPPARTLEQLLGPEWFFLNPKYLFSALNLQHHYSSIPEHYGSL</sequence>
<comment type="caution">
    <text evidence="1">The sequence shown here is derived from an EMBL/GenBank/DDBJ whole genome shotgun (WGS) entry which is preliminary data.</text>
</comment>
<name>A0A9P4HQU0_9PEZI</name>
<accession>A0A9P4HQU0</accession>
<evidence type="ECO:0000313" key="1">
    <source>
        <dbReference type="EMBL" id="KAF2086214.1"/>
    </source>
</evidence>
<protein>
    <submittedName>
        <fullName evidence="1">Uncharacterized protein</fullName>
    </submittedName>
</protein>
<dbReference type="AlphaFoldDB" id="A0A9P4HQU0"/>
<gene>
    <name evidence="1" type="ORF">K490DRAFT_66762</name>
</gene>
<dbReference type="EMBL" id="ML978725">
    <property type="protein sequence ID" value="KAF2086214.1"/>
    <property type="molecule type" value="Genomic_DNA"/>
</dbReference>
<reference evidence="1" key="1">
    <citation type="journal article" date="2020" name="Stud. Mycol.">
        <title>101 Dothideomycetes genomes: a test case for predicting lifestyles and emergence of pathogens.</title>
        <authorList>
            <person name="Haridas S."/>
            <person name="Albert R."/>
            <person name="Binder M."/>
            <person name="Bloem J."/>
            <person name="Labutti K."/>
            <person name="Salamov A."/>
            <person name="Andreopoulos B."/>
            <person name="Baker S."/>
            <person name="Barry K."/>
            <person name="Bills G."/>
            <person name="Bluhm B."/>
            <person name="Cannon C."/>
            <person name="Castanera R."/>
            <person name="Culley D."/>
            <person name="Daum C."/>
            <person name="Ezra D."/>
            <person name="Gonzalez J."/>
            <person name="Henrissat B."/>
            <person name="Kuo A."/>
            <person name="Liang C."/>
            <person name="Lipzen A."/>
            <person name="Lutzoni F."/>
            <person name="Magnuson J."/>
            <person name="Mondo S."/>
            <person name="Nolan M."/>
            <person name="Ohm R."/>
            <person name="Pangilinan J."/>
            <person name="Park H.-J."/>
            <person name="Ramirez L."/>
            <person name="Alfaro M."/>
            <person name="Sun H."/>
            <person name="Tritt A."/>
            <person name="Yoshinaga Y."/>
            <person name="Zwiers L.-H."/>
            <person name="Turgeon B."/>
            <person name="Goodwin S."/>
            <person name="Spatafora J."/>
            <person name="Crous P."/>
            <person name="Grigoriev I."/>
        </authorList>
    </citation>
    <scope>NUCLEOTIDE SEQUENCE</scope>
    <source>
        <strain evidence="1">CBS 121410</strain>
    </source>
</reference>
<organism evidence="1 2">
    <name type="scientific">Saccharata proteae CBS 121410</name>
    <dbReference type="NCBI Taxonomy" id="1314787"/>
    <lineage>
        <taxon>Eukaryota</taxon>
        <taxon>Fungi</taxon>
        <taxon>Dikarya</taxon>
        <taxon>Ascomycota</taxon>
        <taxon>Pezizomycotina</taxon>
        <taxon>Dothideomycetes</taxon>
        <taxon>Dothideomycetes incertae sedis</taxon>
        <taxon>Botryosphaeriales</taxon>
        <taxon>Saccharataceae</taxon>
        <taxon>Saccharata</taxon>
    </lineage>
</organism>
<dbReference type="Proteomes" id="UP000799776">
    <property type="component" value="Unassembled WGS sequence"/>
</dbReference>